<reference evidence="3" key="1">
    <citation type="submission" date="2017-02" db="UniProtKB">
        <authorList>
            <consortium name="WormBaseParasite"/>
        </authorList>
    </citation>
    <scope>IDENTIFICATION</scope>
</reference>
<dbReference type="STRING" id="27835.A0A0N4XEL4"/>
<dbReference type="AlphaFoldDB" id="A0A0N4XEL4"/>
<protein>
    <submittedName>
        <fullName evidence="3">Amidase domain-containing protein</fullName>
    </submittedName>
</protein>
<gene>
    <name evidence="1" type="ORF">NBR_LOCUS967</name>
</gene>
<sequence>MGLDKRGIPLGVQIVAAPGRDRLLVAAAQEINAAFGGWKPAWKQ</sequence>
<dbReference type="InterPro" id="IPR036928">
    <property type="entry name" value="AS_sf"/>
</dbReference>
<evidence type="ECO:0000313" key="3">
    <source>
        <dbReference type="WBParaSite" id="NBR_0000096601-mRNA-1"/>
    </source>
</evidence>
<evidence type="ECO:0000313" key="1">
    <source>
        <dbReference type="EMBL" id="VDL64119.1"/>
    </source>
</evidence>
<dbReference type="WBParaSite" id="NBR_0000096601-mRNA-1">
    <property type="protein sequence ID" value="NBR_0000096601-mRNA-1"/>
    <property type="gene ID" value="NBR_0000096601"/>
</dbReference>
<keyword evidence="2" id="KW-1185">Reference proteome</keyword>
<dbReference type="Proteomes" id="UP000271162">
    <property type="component" value="Unassembled WGS sequence"/>
</dbReference>
<dbReference type="EMBL" id="UYSL01000606">
    <property type="protein sequence ID" value="VDL64119.1"/>
    <property type="molecule type" value="Genomic_DNA"/>
</dbReference>
<reference evidence="1 2" key="2">
    <citation type="submission" date="2018-11" db="EMBL/GenBank/DDBJ databases">
        <authorList>
            <consortium name="Pathogen Informatics"/>
        </authorList>
    </citation>
    <scope>NUCLEOTIDE SEQUENCE [LARGE SCALE GENOMIC DNA]</scope>
</reference>
<organism evidence="3">
    <name type="scientific">Nippostrongylus brasiliensis</name>
    <name type="common">Rat hookworm</name>
    <dbReference type="NCBI Taxonomy" id="27835"/>
    <lineage>
        <taxon>Eukaryota</taxon>
        <taxon>Metazoa</taxon>
        <taxon>Ecdysozoa</taxon>
        <taxon>Nematoda</taxon>
        <taxon>Chromadorea</taxon>
        <taxon>Rhabditida</taxon>
        <taxon>Rhabditina</taxon>
        <taxon>Rhabditomorpha</taxon>
        <taxon>Strongyloidea</taxon>
        <taxon>Heligmosomidae</taxon>
        <taxon>Nippostrongylus</taxon>
    </lineage>
</organism>
<proteinExistence type="predicted"/>
<dbReference type="Gene3D" id="3.90.1300.10">
    <property type="entry name" value="Amidase signature (AS) domain"/>
    <property type="match status" value="1"/>
</dbReference>
<name>A0A0N4XEL4_NIPBR</name>
<accession>A0A0N4XEL4</accession>
<evidence type="ECO:0000313" key="2">
    <source>
        <dbReference type="Proteomes" id="UP000271162"/>
    </source>
</evidence>
<dbReference type="SUPFAM" id="SSF75304">
    <property type="entry name" value="Amidase signature (AS) enzymes"/>
    <property type="match status" value="1"/>
</dbReference>